<dbReference type="GO" id="GO:0009898">
    <property type="term" value="C:cytoplasmic side of plasma membrane"/>
    <property type="evidence" value="ECO:0007669"/>
    <property type="project" value="TreeGrafter"/>
</dbReference>
<feature type="region of interest" description="Disordered" evidence="1">
    <location>
        <begin position="53"/>
        <end position="81"/>
    </location>
</feature>
<sequence length="356" mass="37675">MPLPDPPSEFTRDRNLDTSAESGAGTTTHHLPTAVPPARAVAAVPAPPFPFKATEVHGGASSAPAQRATVHEPRPVPNQFGPADVTERAWRHAAALRPGAAIAISSADGGVGRSTLAAALGGLLALAVPEPVLAVDMVPAPWNGLGARVGRQNWATVWDTVRDFGSLTSRADVERWVQRGPSGLLALVGEIEGKERRPPYPDEASALADRLRQLFALTIWDLAPAATGPVWRSLAAATVPVLVSRATTDGLRHSLRLLTHLTATGNARVARDSVLVIMATSPSVPRQVRAVARQADDVAGAVLTVPYDPRLAQPEPIDPRLLRRRTRTALVHVADAVLQRCTADRPALAPFSEERA</sequence>
<feature type="compositionally biased region" description="Polar residues" evidence="1">
    <location>
        <begin position="17"/>
        <end position="30"/>
    </location>
</feature>
<feature type="region of interest" description="Disordered" evidence="1">
    <location>
        <begin position="1"/>
        <end position="35"/>
    </location>
</feature>
<evidence type="ECO:0000256" key="1">
    <source>
        <dbReference type="SAM" id="MobiDB-lite"/>
    </source>
</evidence>
<dbReference type="Gene3D" id="3.40.50.300">
    <property type="entry name" value="P-loop containing nucleotide triphosphate hydrolases"/>
    <property type="match status" value="1"/>
</dbReference>
<dbReference type="InterPro" id="IPR027417">
    <property type="entry name" value="P-loop_NTPase"/>
</dbReference>
<dbReference type="GO" id="GO:0005829">
    <property type="term" value="C:cytosol"/>
    <property type="evidence" value="ECO:0007669"/>
    <property type="project" value="TreeGrafter"/>
</dbReference>
<dbReference type="SUPFAM" id="SSF52540">
    <property type="entry name" value="P-loop containing nucleoside triphosphate hydrolases"/>
    <property type="match status" value="1"/>
</dbReference>
<dbReference type="InterPro" id="IPR050625">
    <property type="entry name" value="ParA/MinD_ATPase"/>
</dbReference>
<dbReference type="PANTHER" id="PTHR43384:SF14">
    <property type="entry name" value="ESX-1 SECRETION-ASSOCIATED PROTEIN ESPI"/>
    <property type="match status" value="1"/>
</dbReference>
<keyword evidence="2" id="KW-0969">Cilium</keyword>
<organism evidence="2 3">
    <name type="scientific">Actinoplanes campanulatus</name>
    <dbReference type="NCBI Taxonomy" id="113559"/>
    <lineage>
        <taxon>Bacteria</taxon>
        <taxon>Bacillati</taxon>
        <taxon>Actinomycetota</taxon>
        <taxon>Actinomycetes</taxon>
        <taxon>Micromonosporales</taxon>
        <taxon>Micromonosporaceae</taxon>
        <taxon>Actinoplanes</taxon>
    </lineage>
</organism>
<dbReference type="GO" id="GO:0051782">
    <property type="term" value="P:negative regulation of cell division"/>
    <property type="evidence" value="ECO:0007669"/>
    <property type="project" value="TreeGrafter"/>
</dbReference>
<keyword evidence="2" id="KW-0966">Cell projection</keyword>
<protein>
    <submittedName>
        <fullName evidence="2">MinD-like ATPase involved in chromosome partitioning or flagellar assembly</fullName>
    </submittedName>
</protein>
<name>A0A7W5FGJ7_9ACTN</name>
<gene>
    <name evidence="2" type="ORF">FHR83_005372</name>
</gene>
<dbReference type="RefSeq" id="WP_183223081.1">
    <property type="nucleotide sequence ID" value="NZ_BMPW01000019.1"/>
</dbReference>
<comment type="caution">
    <text evidence="2">The sequence shown here is derived from an EMBL/GenBank/DDBJ whole genome shotgun (WGS) entry which is preliminary data.</text>
</comment>
<evidence type="ECO:0000313" key="3">
    <source>
        <dbReference type="Proteomes" id="UP000590749"/>
    </source>
</evidence>
<evidence type="ECO:0000313" key="2">
    <source>
        <dbReference type="EMBL" id="MBB3097688.1"/>
    </source>
</evidence>
<keyword evidence="3" id="KW-1185">Reference proteome</keyword>
<proteinExistence type="predicted"/>
<dbReference type="Proteomes" id="UP000590749">
    <property type="component" value="Unassembled WGS sequence"/>
</dbReference>
<accession>A0A7W5FGJ7</accession>
<dbReference type="AlphaFoldDB" id="A0A7W5FGJ7"/>
<dbReference type="EMBL" id="JACHXF010000012">
    <property type="protein sequence ID" value="MBB3097688.1"/>
    <property type="molecule type" value="Genomic_DNA"/>
</dbReference>
<dbReference type="GO" id="GO:0016887">
    <property type="term" value="F:ATP hydrolysis activity"/>
    <property type="evidence" value="ECO:0007669"/>
    <property type="project" value="TreeGrafter"/>
</dbReference>
<dbReference type="PANTHER" id="PTHR43384">
    <property type="entry name" value="SEPTUM SITE-DETERMINING PROTEIN MIND HOMOLOG, CHLOROPLASTIC-RELATED"/>
    <property type="match status" value="1"/>
</dbReference>
<dbReference type="GO" id="GO:0005524">
    <property type="term" value="F:ATP binding"/>
    <property type="evidence" value="ECO:0007669"/>
    <property type="project" value="TreeGrafter"/>
</dbReference>
<keyword evidence="2" id="KW-0282">Flagellum</keyword>
<reference evidence="2 3" key="1">
    <citation type="submission" date="2020-08" db="EMBL/GenBank/DDBJ databases">
        <title>Genomic Encyclopedia of Type Strains, Phase III (KMG-III): the genomes of soil and plant-associated and newly described type strains.</title>
        <authorList>
            <person name="Whitman W."/>
        </authorList>
    </citation>
    <scope>NUCLEOTIDE SEQUENCE [LARGE SCALE GENOMIC DNA]</scope>
    <source>
        <strain evidence="2 3">CECT 3287</strain>
    </source>
</reference>